<dbReference type="GO" id="GO:0042594">
    <property type="term" value="P:response to starvation"/>
    <property type="evidence" value="ECO:0007669"/>
    <property type="project" value="TreeGrafter"/>
</dbReference>
<evidence type="ECO:0000259" key="2">
    <source>
        <dbReference type="Pfam" id="PF21034"/>
    </source>
</evidence>
<dbReference type="PANTHER" id="PTHR13268:SF0">
    <property type="entry name" value="BCAS3 MICROTUBULE ASSOCIATED CELL MIGRATION FACTOR"/>
    <property type="match status" value="1"/>
</dbReference>
<dbReference type="Pfam" id="PF12490">
    <property type="entry name" value="BCAS3"/>
    <property type="match status" value="1"/>
</dbReference>
<organism evidence="3">
    <name type="scientific">Ceratitis capitata</name>
    <name type="common">Mediterranean fruit fly</name>
    <name type="synonym">Tephritis capitata</name>
    <dbReference type="NCBI Taxonomy" id="7213"/>
    <lineage>
        <taxon>Eukaryota</taxon>
        <taxon>Metazoa</taxon>
        <taxon>Ecdysozoa</taxon>
        <taxon>Arthropoda</taxon>
        <taxon>Hexapoda</taxon>
        <taxon>Insecta</taxon>
        <taxon>Pterygota</taxon>
        <taxon>Neoptera</taxon>
        <taxon>Endopterygota</taxon>
        <taxon>Diptera</taxon>
        <taxon>Brachycera</taxon>
        <taxon>Muscomorpha</taxon>
        <taxon>Tephritoidea</taxon>
        <taxon>Tephritidae</taxon>
        <taxon>Ceratitis</taxon>
        <taxon>Ceratitis</taxon>
    </lineage>
</organism>
<evidence type="ECO:0000313" key="3">
    <source>
        <dbReference type="EMBL" id="JAB96389.1"/>
    </source>
</evidence>
<sequence>MYFVLHQQKHVKEYSPTTVTPASGVIGDESIIAHFVAHSEAIVAMEFDNSGMLLLTADRRGHDFHVFRVQPHPVSPSLSAVHHLYVLHRGDTSAKVQNITFSLDSRWVAISTLRGTTHVFPITPYGGPMGVRTHTSLHVVNKLSRFHRSAGLSAEGRSNSPISHSDSTSFMQSLQPYHNTTLPPFPRPTVVLPLAQLRQPFALGSPPGSAGLVMPSKIGVNTNTPNATQRQRHSSLSDDNGKPLSVCAIFAKSRSWLLEPPNITREASHRVQRKSVDSLFVMAGHGALIQYDLDTKLASNIAKDKICDDTPIELEVEAKAQWNLGRRRDGSHELAPPLEKDNWLLRDRNSCLLDSLRQYDDLEEKSESWVSQVEIITHAGPHRRLWMGPQCVFKTYNTPSGSNLNHVDVEAVEIGVSKPASAASTPRSHPLSMPVTAAARCALPVLIESGSYSSIEQSPKLMDRFRHEHLDSDFAMAHGDSRLKEDLADAMRESPSVSEAQKITCSGLTAIRKEISEAIERNKSTCAKNRDSSGSERELQLQKQIKNSCEAKGNEHLLDTSKPLNYTLINADPSRNTLDTNYFHGKGGEQNTIINIDIFDDQISVRSLQSSSSLDLNGILDNNLMGFPASGETVDEENASVFGEIDCGSSLYDGNDRVETNSDNSL</sequence>
<dbReference type="GO" id="GO:0006914">
    <property type="term" value="P:autophagy"/>
    <property type="evidence" value="ECO:0007669"/>
    <property type="project" value="InterPro"/>
</dbReference>
<protein>
    <submittedName>
        <fullName evidence="3">Breast carcinoma-amplified sequence 3</fullName>
    </submittedName>
</protein>
<dbReference type="EMBL" id="GAMC01010166">
    <property type="protein sequence ID" value="JAB96389.1"/>
    <property type="molecule type" value="mRNA"/>
</dbReference>
<dbReference type="OrthoDB" id="25778at2759"/>
<reference evidence="3" key="2">
    <citation type="journal article" date="2014" name="BMC Genomics">
        <title>A genomic perspective to assessing quality of mass-reared SIT flies used in Mediterranean fruit fly (Ceratitis capitata) eradication in California.</title>
        <authorList>
            <person name="Calla B."/>
            <person name="Hall B."/>
            <person name="Hou S."/>
            <person name="Geib S.M."/>
        </authorList>
    </citation>
    <scope>NUCLEOTIDE SEQUENCE</scope>
</reference>
<dbReference type="SUPFAM" id="SSF50978">
    <property type="entry name" value="WD40 repeat-like"/>
    <property type="match status" value="1"/>
</dbReference>
<dbReference type="InterPro" id="IPR022175">
    <property type="entry name" value="BCAS3_dom"/>
</dbReference>
<reference evidence="3" key="1">
    <citation type="submission" date="2013-07" db="EMBL/GenBank/DDBJ databases">
        <authorList>
            <person name="Geib S."/>
        </authorList>
    </citation>
    <scope>NUCLEOTIDE SEQUENCE</scope>
</reference>
<feature type="domain" description="BCAS3 WD40" evidence="2">
    <location>
        <begin position="29"/>
        <end position="153"/>
    </location>
</feature>
<dbReference type="GO" id="GO:0005737">
    <property type="term" value="C:cytoplasm"/>
    <property type="evidence" value="ECO:0007669"/>
    <property type="project" value="TreeGrafter"/>
</dbReference>
<feature type="domain" description="BCAS3" evidence="1">
    <location>
        <begin position="362"/>
        <end position="409"/>
    </location>
</feature>
<dbReference type="Pfam" id="PF21034">
    <property type="entry name" value="BCAS3_WD40"/>
    <property type="match status" value="1"/>
</dbReference>
<gene>
    <name evidence="3" type="primary">BCAS3</name>
</gene>
<dbReference type="AlphaFoldDB" id="W8C3F3"/>
<dbReference type="InterPro" id="IPR036322">
    <property type="entry name" value="WD40_repeat_dom_sf"/>
</dbReference>
<proteinExistence type="evidence at transcript level"/>
<evidence type="ECO:0000259" key="1">
    <source>
        <dbReference type="Pfam" id="PF12490"/>
    </source>
</evidence>
<dbReference type="InterPro" id="IPR048382">
    <property type="entry name" value="BCAS3_WD40"/>
</dbReference>
<dbReference type="InterPro" id="IPR045142">
    <property type="entry name" value="BCAS3-like"/>
</dbReference>
<dbReference type="PANTHER" id="PTHR13268">
    <property type="entry name" value="BREAST CARCINOMA AMPLIFIED SEQUENCE 3"/>
    <property type="match status" value="1"/>
</dbReference>
<name>W8C3F3_CERCA</name>
<accession>W8C3F3</accession>